<proteinExistence type="predicted"/>
<dbReference type="Pfam" id="PF11188">
    <property type="entry name" value="DUF2975"/>
    <property type="match status" value="1"/>
</dbReference>
<feature type="transmembrane region" description="Helical" evidence="1">
    <location>
        <begin position="12"/>
        <end position="32"/>
    </location>
</feature>
<protein>
    <recommendedName>
        <fullName evidence="4">DUF2975 domain-containing protein</fullName>
    </recommendedName>
</protein>
<keyword evidence="1" id="KW-0472">Membrane</keyword>
<name>A0ABU1S7I9_9MICO</name>
<evidence type="ECO:0000313" key="2">
    <source>
        <dbReference type="EMBL" id="MDR6865577.1"/>
    </source>
</evidence>
<dbReference type="RefSeq" id="WP_310016574.1">
    <property type="nucleotide sequence ID" value="NZ_JAVDUM010000001.1"/>
</dbReference>
<dbReference type="EMBL" id="JAVDUM010000001">
    <property type="protein sequence ID" value="MDR6865577.1"/>
    <property type="molecule type" value="Genomic_DNA"/>
</dbReference>
<feature type="transmembrane region" description="Helical" evidence="1">
    <location>
        <begin position="88"/>
        <end position="109"/>
    </location>
</feature>
<accession>A0ABU1S7I9</accession>
<evidence type="ECO:0008006" key="4">
    <source>
        <dbReference type="Google" id="ProtNLM"/>
    </source>
</evidence>
<feature type="transmembrane region" description="Helical" evidence="1">
    <location>
        <begin position="44"/>
        <end position="68"/>
    </location>
</feature>
<organism evidence="2 3">
    <name type="scientific">Microbacterium resistens</name>
    <dbReference type="NCBI Taxonomy" id="156977"/>
    <lineage>
        <taxon>Bacteria</taxon>
        <taxon>Bacillati</taxon>
        <taxon>Actinomycetota</taxon>
        <taxon>Actinomycetes</taxon>
        <taxon>Micrococcales</taxon>
        <taxon>Microbacteriaceae</taxon>
        <taxon>Microbacterium</taxon>
    </lineage>
</organism>
<comment type="caution">
    <text evidence="2">The sequence shown here is derived from an EMBL/GenBank/DDBJ whole genome shotgun (WGS) entry which is preliminary data.</text>
</comment>
<gene>
    <name evidence="2" type="ORF">J2Y69_000159</name>
</gene>
<sequence>MPRSLVPTLKAIIAIALAGSLTLQVLFVPYFWMELGHEALWGRIALVIIAVLGIATLQVCGVCIWRLLTLVRRGSVFSPRSFRYVDVIIGAIGAAAVLALALAVLLAPGATAPGVVGLLCGAALVIAGVALVVVVMRALLAQAVSTDVEARHLRAEMDEVI</sequence>
<keyword evidence="1" id="KW-0812">Transmembrane</keyword>
<keyword evidence="1" id="KW-1133">Transmembrane helix</keyword>
<evidence type="ECO:0000313" key="3">
    <source>
        <dbReference type="Proteomes" id="UP001259347"/>
    </source>
</evidence>
<evidence type="ECO:0000256" key="1">
    <source>
        <dbReference type="SAM" id="Phobius"/>
    </source>
</evidence>
<dbReference type="Proteomes" id="UP001259347">
    <property type="component" value="Unassembled WGS sequence"/>
</dbReference>
<dbReference type="InterPro" id="IPR021354">
    <property type="entry name" value="DUF2975"/>
</dbReference>
<keyword evidence="3" id="KW-1185">Reference proteome</keyword>
<feature type="transmembrane region" description="Helical" evidence="1">
    <location>
        <begin position="115"/>
        <end position="136"/>
    </location>
</feature>
<reference evidence="2 3" key="1">
    <citation type="submission" date="2023-07" db="EMBL/GenBank/DDBJ databases">
        <title>Sorghum-associated microbial communities from plants grown in Nebraska, USA.</title>
        <authorList>
            <person name="Schachtman D."/>
        </authorList>
    </citation>
    <scope>NUCLEOTIDE SEQUENCE [LARGE SCALE GENOMIC DNA]</scope>
    <source>
        <strain evidence="2 3">2980</strain>
    </source>
</reference>